<dbReference type="InterPro" id="IPR002423">
    <property type="entry name" value="Cpn60/GroEL/TCP-1"/>
</dbReference>
<dbReference type="VEuPathDB" id="MicrosporidiaDB:EHP00_50"/>
<accession>A0A1W0E5L6</accession>
<comment type="similarity">
    <text evidence="3 10">Belongs to the TCP-1 chaperonin family.</text>
</comment>
<evidence type="ECO:0000256" key="1">
    <source>
        <dbReference type="ARBA" id="ARBA00002912"/>
    </source>
</evidence>
<keyword evidence="5" id="KW-0963">Cytoplasm</keyword>
<dbReference type="InterPro" id="IPR027413">
    <property type="entry name" value="GROEL-like_equatorial_sf"/>
</dbReference>
<dbReference type="Proteomes" id="UP000192758">
    <property type="component" value="Unassembled WGS sequence"/>
</dbReference>
<dbReference type="AlphaFoldDB" id="A0A1W0E5L6"/>
<reference evidence="11 12" key="1">
    <citation type="journal article" date="2017" name="Environ. Microbiol.">
        <title>Decay of the glycolytic pathway and adaptation to intranuclear parasitism within Enterocytozoonidae microsporidia.</title>
        <authorList>
            <person name="Wiredu Boakye D."/>
            <person name="Jaroenlak P."/>
            <person name="Prachumwat A."/>
            <person name="Williams T.A."/>
            <person name="Bateman K.S."/>
            <person name="Itsathitphaisarn O."/>
            <person name="Sritunyalucksana K."/>
            <person name="Paszkiewicz K.H."/>
            <person name="Moore K.A."/>
            <person name="Stentiford G.D."/>
            <person name="Williams B.A."/>
        </authorList>
    </citation>
    <scope>NUCLEOTIDE SEQUENCE [LARGE SCALE GENOMIC DNA]</scope>
    <source>
        <strain evidence="11 12">TH1</strain>
    </source>
</reference>
<dbReference type="Gene3D" id="3.50.7.10">
    <property type="entry name" value="GroEL"/>
    <property type="match status" value="1"/>
</dbReference>
<dbReference type="InterPro" id="IPR002194">
    <property type="entry name" value="Chaperonin_TCP-1_CS"/>
</dbReference>
<dbReference type="STRING" id="646526.A0A1W0E5L6"/>
<evidence type="ECO:0000256" key="6">
    <source>
        <dbReference type="ARBA" id="ARBA00022741"/>
    </source>
</evidence>
<evidence type="ECO:0000256" key="10">
    <source>
        <dbReference type="RuleBase" id="RU004187"/>
    </source>
</evidence>
<dbReference type="GO" id="GO:0005832">
    <property type="term" value="C:chaperonin-containing T-complex"/>
    <property type="evidence" value="ECO:0007669"/>
    <property type="project" value="EnsemblFungi"/>
</dbReference>
<dbReference type="OrthoDB" id="10248520at2759"/>
<dbReference type="Gene3D" id="3.30.260.10">
    <property type="entry name" value="TCP-1-like chaperonin intermediate domain"/>
    <property type="match status" value="1"/>
</dbReference>
<dbReference type="GO" id="GO:0140662">
    <property type="term" value="F:ATP-dependent protein folding chaperone"/>
    <property type="evidence" value="ECO:0007669"/>
    <property type="project" value="InterPro"/>
</dbReference>
<dbReference type="PROSITE" id="PS00995">
    <property type="entry name" value="TCP1_3"/>
    <property type="match status" value="1"/>
</dbReference>
<protein>
    <recommendedName>
        <fullName evidence="9">CCT-eta</fullName>
    </recommendedName>
</protein>
<dbReference type="Gene3D" id="1.10.560.10">
    <property type="entry name" value="GroEL-like equatorial domain"/>
    <property type="match status" value="1"/>
</dbReference>
<evidence type="ECO:0000256" key="4">
    <source>
        <dbReference type="ARBA" id="ARBA00011381"/>
    </source>
</evidence>
<sequence>MQGNQMLFETEKIEDCRQGKLQTVSNIEVCEKIARFLSKTLGPYGLDKLFYGQTLLITNDGATIMENMSFSHPIGQLLANLSKAQDHEVGDGTTSVILLTSAILGQFKEFILKDYTVEEIRGVLNKCMTDCLSKLNRIKIKFDEDKLIKLACTCLNSKNIRNNKEKYAKKLVEILAQETEKELFISTIPEGSLQEPVILNGVVFEKTFTYAGYEQQPRKLENAKIVCIDIELEWKNEKENALLKIDSVESYQKIVDTEYLLLKEKMDDLIEFGAKIVLSSKSIGDLATQYFAAHGIFSAGRVGKELEKITAAFGGRINTTTKHLSCGHVELFEERQLGASRYNYFISSKSKVKTLLLRGPGRQVVDEVERAVHDAVCVLKKVIFTKEIVTGGGSVEMIMSNVCRKNFKDAGAREKFLFKAIGMAFEKIPLLLAQNFGLDPMIHIQKLRSAHFENKESYGISAYGPEDMNKLGIYEPLSVKTNMIKAAFATVDTILSIKGTLVNTHAENQ</sequence>
<dbReference type="SUPFAM" id="SSF52029">
    <property type="entry name" value="GroEL apical domain-like"/>
    <property type="match status" value="1"/>
</dbReference>
<comment type="subcellular location">
    <subcellularLocation>
        <location evidence="2">Cytoplasm</location>
    </subcellularLocation>
</comment>
<evidence type="ECO:0000313" key="12">
    <source>
        <dbReference type="Proteomes" id="UP000192758"/>
    </source>
</evidence>
<dbReference type="InterPro" id="IPR027409">
    <property type="entry name" value="GroEL-like_apical_dom_sf"/>
</dbReference>
<dbReference type="FunFam" id="3.50.7.10:FF:000006">
    <property type="entry name" value="T-complex protein 1 subunit eta"/>
    <property type="match status" value="1"/>
</dbReference>
<dbReference type="InterPro" id="IPR027410">
    <property type="entry name" value="TCP-1-like_intermed_sf"/>
</dbReference>
<dbReference type="EMBL" id="MNPJ01000019">
    <property type="protein sequence ID" value="OQS54544.1"/>
    <property type="molecule type" value="Genomic_DNA"/>
</dbReference>
<gene>
    <name evidence="11" type="primary">CCT7</name>
    <name evidence="11" type="ORF">EHP00_50</name>
</gene>
<comment type="subunit">
    <text evidence="4">Component of the T-complex protein 1 (TCP1) complex.</text>
</comment>
<evidence type="ECO:0000256" key="8">
    <source>
        <dbReference type="ARBA" id="ARBA00023186"/>
    </source>
</evidence>
<comment type="caution">
    <text evidence="11">The sequence shown here is derived from an EMBL/GenBank/DDBJ whole genome shotgun (WGS) entry which is preliminary data.</text>
</comment>
<dbReference type="GO" id="GO:0005524">
    <property type="term" value="F:ATP binding"/>
    <property type="evidence" value="ECO:0007669"/>
    <property type="project" value="UniProtKB-KW"/>
</dbReference>
<dbReference type="InterPro" id="IPR017998">
    <property type="entry name" value="Chaperone_TCP-1"/>
</dbReference>
<name>A0A1W0E5L6_9MICR</name>
<evidence type="ECO:0000256" key="3">
    <source>
        <dbReference type="ARBA" id="ARBA00008020"/>
    </source>
</evidence>
<keyword evidence="12" id="KW-1185">Reference proteome</keyword>
<evidence type="ECO:0000313" key="11">
    <source>
        <dbReference type="EMBL" id="OQS54544.1"/>
    </source>
</evidence>
<keyword evidence="6 10" id="KW-0547">Nucleotide-binding</keyword>
<dbReference type="SUPFAM" id="SSF54849">
    <property type="entry name" value="GroEL-intermediate domain like"/>
    <property type="match status" value="1"/>
</dbReference>
<dbReference type="Pfam" id="PF00118">
    <property type="entry name" value="Cpn60_TCP1"/>
    <property type="match status" value="1"/>
</dbReference>
<dbReference type="SUPFAM" id="SSF48592">
    <property type="entry name" value="GroEL equatorial domain-like"/>
    <property type="match status" value="1"/>
</dbReference>
<keyword evidence="8 10" id="KW-0143">Chaperone</keyword>
<evidence type="ECO:0000256" key="2">
    <source>
        <dbReference type="ARBA" id="ARBA00004496"/>
    </source>
</evidence>
<organism evidence="11 12">
    <name type="scientific">Ecytonucleospora hepatopenaei</name>
    <dbReference type="NCBI Taxonomy" id="646526"/>
    <lineage>
        <taxon>Eukaryota</taxon>
        <taxon>Fungi</taxon>
        <taxon>Fungi incertae sedis</taxon>
        <taxon>Microsporidia</taxon>
        <taxon>Enterocytozoonidae</taxon>
        <taxon>Ecytonucleospora</taxon>
    </lineage>
</organism>
<dbReference type="GO" id="GO:0051082">
    <property type="term" value="F:unfolded protein binding"/>
    <property type="evidence" value="ECO:0007669"/>
    <property type="project" value="EnsemblFungi"/>
</dbReference>
<dbReference type="GO" id="GO:0016887">
    <property type="term" value="F:ATP hydrolysis activity"/>
    <property type="evidence" value="ECO:0007669"/>
    <property type="project" value="InterPro"/>
</dbReference>
<keyword evidence="7 10" id="KW-0067">ATP-binding</keyword>
<evidence type="ECO:0000256" key="5">
    <source>
        <dbReference type="ARBA" id="ARBA00022490"/>
    </source>
</evidence>
<dbReference type="PANTHER" id="PTHR11353">
    <property type="entry name" value="CHAPERONIN"/>
    <property type="match status" value="1"/>
</dbReference>
<evidence type="ECO:0000256" key="7">
    <source>
        <dbReference type="ARBA" id="ARBA00022840"/>
    </source>
</evidence>
<evidence type="ECO:0000256" key="9">
    <source>
        <dbReference type="ARBA" id="ARBA00032221"/>
    </source>
</evidence>
<proteinExistence type="inferred from homology"/>
<dbReference type="PRINTS" id="PR00304">
    <property type="entry name" value="TCOMPLEXTCP1"/>
</dbReference>
<comment type="function">
    <text evidence="1">Molecular chaperone; assists the folding of proteins upon ATP hydrolysis.</text>
</comment>